<sequence length="74" mass="7749">MHSLEACASLSSSSINAVAFSSSSDKKGAPAGPVVSRRRAIVHREAGEHGEREGIRPLTIPAVRLSCPLQQPGE</sequence>
<evidence type="ECO:0000313" key="2">
    <source>
        <dbReference type="WBParaSite" id="Pan_g2343.t1"/>
    </source>
</evidence>
<proteinExistence type="predicted"/>
<organism evidence="1 2">
    <name type="scientific">Panagrellus redivivus</name>
    <name type="common">Microworm</name>
    <dbReference type="NCBI Taxonomy" id="6233"/>
    <lineage>
        <taxon>Eukaryota</taxon>
        <taxon>Metazoa</taxon>
        <taxon>Ecdysozoa</taxon>
        <taxon>Nematoda</taxon>
        <taxon>Chromadorea</taxon>
        <taxon>Rhabditida</taxon>
        <taxon>Tylenchina</taxon>
        <taxon>Panagrolaimomorpha</taxon>
        <taxon>Panagrolaimoidea</taxon>
        <taxon>Panagrolaimidae</taxon>
        <taxon>Panagrellus</taxon>
    </lineage>
</organism>
<name>A0A7E4VPT0_PANRE</name>
<reference evidence="2" key="2">
    <citation type="submission" date="2020-10" db="UniProtKB">
        <authorList>
            <consortium name="WormBaseParasite"/>
        </authorList>
    </citation>
    <scope>IDENTIFICATION</scope>
</reference>
<dbReference type="AlphaFoldDB" id="A0A7E4VPT0"/>
<evidence type="ECO:0000313" key="1">
    <source>
        <dbReference type="Proteomes" id="UP000492821"/>
    </source>
</evidence>
<protein>
    <submittedName>
        <fullName evidence="2">Uncharacterized protein</fullName>
    </submittedName>
</protein>
<reference evidence="1" key="1">
    <citation type="journal article" date="2013" name="Genetics">
        <title>The draft genome and transcriptome of Panagrellus redivivus are shaped by the harsh demands of a free-living lifestyle.</title>
        <authorList>
            <person name="Srinivasan J."/>
            <person name="Dillman A.R."/>
            <person name="Macchietto M.G."/>
            <person name="Heikkinen L."/>
            <person name="Lakso M."/>
            <person name="Fracchia K.M."/>
            <person name="Antoshechkin I."/>
            <person name="Mortazavi A."/>
            <person name="Wong G."/>
            <person name="Sternberg P.W."/>
        </authorList>
    </citation>
    <scope>NUCLEOTIDE SEQUENCE [LARGE SCALE GENOMIC DNA]</scope>
    <source>
        <strain evidence="1">MT8872</strain>
    </source>
</reference>
<dbReference type="WBParaSite" id="Pan_g2343.t1">
    <property type="protein sequence ID" value="Pan_g2343.t1"/>
    <property type="gene ID" value="Pan_g2343"/>
</dbReference>
<keyword evidence="1" id="KW-1185">Reference proteome</keyword>
<accession>A0A7E4VPT0</accession>
<dbReference type="Proteomes" id="UP000492821">
    <property type="component" value="Unassembled WGS sequence"/>
</dbReference>